<evidence type="ECO:0000313" key="1">
    <source>
        <dbReference type="EnsemblPlants" id="HORVU.MOREX.r3.3HG0230610.1"/>
    </source>
</evidence>
<organism evidence="1 2">
    <name type="scientific">Hordeum vulgare subsp. vulgare</name>
    <name type="common">Domesticated barley</name>
    <dbReference type="NCBI Taxonomy" id="112509"/>
    <lineage>
        <taxon>Eukaryota</taxon>
        <taxon>Viridiplantae</taxon>
        <taxon>Streptophyta</taxon>
        <taxon>Embryophyta</taxon>
        <taxon>Tracheophyta</taxon>
        <taxon>Spermatophyta</taxon>
        <taxon>Magnoliopsida</taxon>
        <taxon>Liliopsida</taxon>
        <taxon>Poales</taxon>
        <taxon>Poaceae</taxon>
        <taxon>BOP clade</taxon>
        <taxon>Pooideae</taxon>
        <taxon>Triticodae</taxon>
        <taxon>Triticeae</taxon>
        <taxon>Hordeinae</taxon>
        <taxon>Hordeum</taxon>
    </lineage>
</organism>
<name>A0A8I7B934_HORVV</name>
<dbReference type="PANTHER" id="PTHR33103">
    <property type="entry name" value="OS01G0153900 PROTEIN"/>
    <property type="match status" value="1"/>
</dbReference>
<dbReference type="AlphaFoldDB" id="A0A8I7B934"/>
<dbReference type="Proteomes" id="UP000011116">
    <property type="component" value="Chromosome 3H"/>
</dbReference>
<reference evidence="1" key="3">
    <citation type="submission" date="2022-01" db="UniProtKB">
        <authorList>
            <consortium name="EnsemblPlants"/>
        </authorList>
    </citation>
    <scope>IDENTIFICATION</scope>
    <source>
        <strain evidence="1">subsp. vulgare</strain>
    </source>
</reference>
<dbReference type="Gramene" id="HORVU.MOREX.r3.3HG0230610.1">
    <property type="protein sequence ID" value="HORVU.MOREX.r3.3HG0230610.1"/>
    <property type="gene ID" value="HORVU.MOREX.r3.3HG0230610"/>
</dbReference>
<evidence type="ECO:0000313" key="2">
    <source>
        <dbReference type="Proteomes" id="UP000011116"/>
    </source>
</evidence>
<dbReference type="PANTHER" id="PTHR33103:SF40">
    <property type="entry name" value="OS01G0153600 PROTEIN"/>
    <property type="match status" value="1"/>
</dbReference>
<dbReference type="Pfam" id="PF05056">
    <property type="entry name" value="DUF674"/>
    <property type="match status" value="2"/>
</dbReference>
<sequence length="264" mass="27231">MAAPAAPAAATASAPPAPTIKLLIDAKAKRVLYAEAGKDAVDFLFGILATPVGTVAKLLRAGGDGAGAANIYASAEGMDPAYMQSSAVRNALLNPHRYTLLHCLAIRGSLSPAIRAPAAPSTSTVSSVSYRPQHPAAAAPPLATTISRGCLGCGSVAACGFVQGLVTYTVMDDLTIAPMSNVSAMALLSKLNGEEKGLVLEEKSVKIGQQEGLAILKASLQSSTVLTDVFVSSNRADVNKRARTSGDKMTVVQEKNDKTLDYYL</sequence>
<dbReference type="InterPro" id="IPR007750">
    <property type="entry name" value="DUF674"/>
</dbReference>
<keyword evidence="2" id="KW-1185">Reference proteome</keyword>
<accession>A0A8I7B934</accession>
<protein>
    <submittedName>
        <fullName evidence="1">Uncharacterized protein</fullName>
    </submittedName>
</protein>
<reference evidence="1" key="2">
    <citation type="submission" date="2020-10" db="EMBL/GenBank/DDBJ databases">
        <authorList>
            <person name="Scholz U."/>
            <person name="Mascher M."/>
            <person name="Fiebig A."/>
        </authorList>
    </citation>
    <scope>NUCLEOTIDE SEQUENCE [LARGE SCALE GENOMIC DNA]</scope>
    <source>
        <strain evidence="1">cv. Morex</strain>
    </source>
</reference>
<proteinExistence type="predicted"/>
<reference evidence="2" key="1">
    <citation type="journal article" date="2012" name="Nature">
        <title>A physical, genetic and functional sequence assembly of the barley genome.</title>
        <authorList>
            <consortium name="The International Barley Genome Sequencing Consortium"/>
            <person name="Mayer K.F."/>
            <person name="Waugh R."/>
            <person name="Brown J.W."/>
            <person name="Schulman A."/>
            <person name="Langridge P."/>
            <person name="Platzer M."/>
            <person name="Fincher G.B."/>
            <person name="Muehlbauer G.J."/>
            <person name="Sato K."/>
            <person name="Close T.J."/>
            <person name="Wise R.P."/>
            <person name="Stein N."/>
        </authorList>
    </citation>
    <scope>NUCLEOTIDE SEQUENCE [LARGE SCALE GENOMIC DNA]</scope>
    <source>
        <strain evidence="2">cv. Morex</strain>
    </source>
</reference>
<dbReference type="EnsemblPlants" id="HORVU.MOREX.r3.3HG0230610.1">
    <property type="protein sequence ID" value="HORVU.MOREX.r3.3HG0230610.1"/>
    <property type="gene ID" value="HORVU.MOREX.r3.3HG0230610"/>
</dbReference>